<organism evidence="2 3">
    <name type="scientific">Cannabis sativa</name>
    <name type="common">Hemp</name>
    <name type="synonym">Marijuana</name>
    <dbReference type="NCBI Taxonomy" id="3483"/>
    <lineage>
        <taxon>Eukaryota</taxon>
        <taxon>Viridiplantae</taxon>
        <taxon>Streptophyta</taxon>
        <taxon>Embryophyta</taxon>
        <taxon>Tracheophyta</taxon>
        <taxon>Spermatophyta</taxon>
        <taxon>Magnoliopsida</taxon>
        <taxon>eudicotyledons</taxon>
        <taxon>Gunneridae</taxon>
        <taxon>Pentapetalae</taxon>
        <taxon>rosids</taxon>
        <taxon>fabids</taxon>
        <taxon>Rosales</taxon>
        <taxon>Cannabaceae</taxon>
        <taxon>Cannabis</taxon>
    </lineage>
</organism>
<evidence type="ECO:0000313" key="3">
    <source>
        <dbReference type="Proteomes" id="UP000583929"/>
    </source>
</evidence>
<sequence>MLNVPIRESIEKYLGHHPSLIWNNISWGKTLLLSGLRNIVGTGTSNSIFKYSWISGYGKLPNLQTLNTLDRNVSSLIKPKENGIYNKFKPRSKVMLAKLYNPSHSFPHLLKIDFTSLTLHMEPTLEVVKVDLIPLKIKHFIRRAYLDALPTSLNLYHRGIVRSPMCYRCHSHKETLAHALFGCFTVHKLKRLTCNDALYMCTDIMTIKDFYFFKIWHYRNESLHNKPTPNSSLTIQ</sequence>
<reference evidence="2 3" key="1">
    <citation type="journal article" date="2020" name="bioRxiv">
        <title>Sequence and annotation of 42 cannabis genomes reveals extensive copy number variation in cannabinoid synthesis and pathogen resistance genes.</title>
        <authorList>
            <person name="Mckernan K.J."/>
            <person name="Helbert Y."/>
            <person name="Kane L.T."/>
            <person name="Ebling H."/>
            <person name="Zhang L."/>
            <person name="Liu B."/>
            <person name="Eaton Z."/>
            <person name="Mclaughlin S."/>
            <person name="Kingan S."/>
            <person name="Baybayan P."/>
            <person name="Concepcion G."/>
            <person name="Jordan M."/>
            <person name="Riva A."/>
            <person name="Barbazuk W."/>
            <person name="Harkins T."/>
        </authorList>
    </citation>
    <scope>NUCLEOTIDE SEQUENCE [LARGE SCALE GENOMIC DNA]</scope>
    <source>
        <strain evidence="3">cv. Jamaican Lion 4</strain>
        <tissue evidence="2">Leaf</tissue>
    </source>
</reference>
<evidence type="ECO:0000313" key="2">
    <source>
        <dbReference type="EMBL" id="KAF4381745.1"/>
    </source>
</evidence>
<dbReference type="InterPro" id="IPR026960">
    <property type="entry name" value="RVT-Znf"/>
</dbReference>
<name>A0A7J6GFT0_CANSA</name>
<dbReference type="Proteomes" id="UP000583929">
    <property type="component" value="Unassembled WGS sequence"/>
</dbReference>
<gene>
    <name evidence="2" type="ORF">G4B88_002895</name>
</gene>
<accession>A0A7J6GFT0</accession>
<comment type="caution">
    <text evidence="2">The sequence shown here is derived from an EMBL/GenBank/DDBJ whole genome shotgun (WGS) entry which is preliminary data.</text>
</comment>
<feature type="domain" description="Reverse transcriptase zinc-binding" evidence="1">
    <location>
        <begin position="133"/>
        <end position="185"/>
    </location>
</feature>
<keyword evidence="3" id="KW-1185">Reference proteome</keyword>
<protein>
    <recommendedName>
        <fullName evidence="1">Reverse transcriptase zinc-binding domain-containing protein</fullName>
    </recommendedName>
</protein>
<dbReference type="AlphaFoldDB" id="A0A7J6GFT0"/>
<evidence type="ECO:0000259" key="1">
    <source>
        <dbReference type="Pfam" id="PF13966"/>
    </source>
</evidence>
<dbReference type="EMBL" id="JAATIQ010000108">
    <property type="protein sequence ID" value="KAF4381745.1"/>
    <property type="molecule type" value="Genomic_DNA"/>
</dbReference>
<proteinExistence type="predicted"/>
<dbReference type="Pfam" id="PF13966">
    <property type="entry name" value="zf-RVT"/>
    <property type="match status" value="1"/>
</dbReference>